<sequence>MPEGISEDIHATTTEYRDLARIDLGDYLASGASALGTLPEQIRTACENFGFFFVINHGISEDLIRRIFTESKRFHDLPFEDKTALSVNQNQRGYIVPGATKV</sequence>
<evidence type="ECO:0000313" key="5">
    <source>
        <dbReference type="EMBL" id="SVC22045.1"/>
    </source>
</evidence>
<keyword evidence="3" id="KW-0408">Iron</keyword>
<gene>
    <name evidence="5" type="ORF">METZ01_LOCUS274899</name>
</gene>
<dbReference type="PANTHER" id="PTHR10209:SF590">
    <property type="entry name" value="2-OXOGLUTARATE (2OG) AND FE(II)-DEPENDENT OXYGENASE SUPERFAMILY PROTEIN"/>
    <property type="match status" value="1"/>
</dbReference>
<dbReference type="PANTHER" id="PTHR10209">
    <property type="entry name" value="OXIDOREDUCTASE, 2OG-FE II OXYGENASE FAMILY PROTEIN"/>
    <property type="match status" value="1"/>
</dbReference>
<evidence type="ECO:0000256" key="3">
    <source>
        <dbReference type="ARBA" id="ARBA00023004"/>
    </source>
</evidence>
<dbReference type="AlphaFoldDB" id="A0A382KEM2"/>
<dbReference type="GO" id="GO:0046872">
    <property type="term" value="F:metal ion binding"/>
    <property type="evidence" value="ECO:0007669"/>
    <property type="project" value="UniProtKB-KW"/>
</dbReference>
<keyword evidence="2" id="KW-0560">Oxidoreductase</keyword>
<dbReference type="InterPro" id="IPR027443">
    <property type="entry name" value="IPNS-like_sf"/>
</dbReference>
<evidence type="ECO:0000259" key="4">
    <source>
        <dbReference type="Pfam" id="PF14226"/>
    </source>
</evidence>
<dbReference type="SUPFAM" id="SSF51197">
    <property type="entry name" value="Clavaminate synthase-like"/>
    <property type="match status" value="1"/>
</dbReference>
<keyword evidence="1" id="KW-0479">Metal-binding</keyword>
<dbReference type="GO" id="GO:0016491">
    <property type="term" value="F:oxidoreductase activity"/>
    <property type="evidence" value="ECO:0007669"/>
    <property type="project" value="UniProtKB-KW"/>
</dbReference>
<proteinExistence type="predicted"/>
<dbReference type="InterPro" id="IPR026992">
    <property type="entry name" value="DIOX_N"/>
</dbReference>
<feature type="non-terminal residue" evidence="5">
    <location>
        <position position="102"/>
    </location>
</feature>
<dbReference type="Pfam" id="PF14226">
    <property type="entry name" value="DIOX_N"/>
    <property type="match status" value="1"/>
</dbReference>
<evidence type="ECO:0000256" key="1">
    <source>
        <dbReference type="ARBA" id="ARBA00022723"/>
    </source>
</evidence>
<feature type="domain" description="Non-haem dioxygenase N-terminal" evidence="4">
    <location>
        <begin position="22"/>
        <end position="100"/>
    </location>
</feature>
<accession>A0A382KEM2</accession>
<name>A0A382KEM2_9ZZZZ</name>
<evidence type="ECO:0000256" key="2">
    <source>
        <dbReference type="ARBA" id="ARBA00023002"/>
    </source>
</evidence>
<dbReference type="Gene3D" id="2.60.120.330">
    <property type="entry name" value="B-lactam Antibiotic, Isopenicillin N Synthase, Chain"/>
    <property type="match status" value="1"/>
</dbReference>
<dbReference type="EMBL" id="UINC01079742">
    <property type="protein sequence ID" value="SVC22045.1"/>
    <property type="molecule type" value="Genomic_DNA"/>
</dbReference>
<organism evidence="5">
    <name type="scientific">marine metagenome</name>
    <dbReference type="NCBI Taxonomy" id="408172"/>
    <lineage>
        <taxon>unclassified sequences</taxon>
        <taxon>metagenomes</taxon>
        <taxon>ecological metagenomes</taxon>
    </lineage>
</organism>
<protein>
    <recommendedName>
        <fullName evidence="4">Non-haem dioxygenase N-terminal domain-containing protein</fullName>
    </recommendedName>
</protein>
<reference evidence="5" key="1">
    <citation type="submission" date="2018-05" db="EMBL/GenBank/DDBJ databases">
        <authorList>
            <person name="Lanie J.A."/>
            <person name="Ng W.-L."/>
            <person name="Kazmierczak K.M."/>
            <person name="Andrzejewski T.M."/>
            <person name="Davidsen T.M."/>
            <person name="Wayne K.J."/>
            <person name="Tettelin H."/>
            <person name="Glass J.I."/>
            <person name="Rusch D."/>
            <person name="Podicherti R."/>
            <person name="Tsui H.-C.T."/>
            <person name="Winkler M.E."/>
        </authorList>
    </citation>
    <scope>NUCLEOTIDE SEQUENCE</scope>
</reference>